<name>A0A170PIB5_9CHLR</name>
<dbReference type="PANTHER" id="PTHR43046:SF14">
    <property type="entry name" value="MUTT_NUDIX FAMILY PROTEIN"/>
    <property type="match status" value="1"/>
</dbReference>
<sequence length="185" mass="20653">MSGVAGPRFCVNVSLNNDYKEEIARLMRRPPLNRLIGLGVRLVVPRQRVGVALVTFNANEEILLLRHVFHTSNPWGLPGGWLARNEAPDDALRREMREELGLGVTLGPLLQIAHESYPPHLVVAYLGRLAPGPMRLNGEILEARWFGLDRLPRPLWPFAERAIVAGLALWRANPAATRPMEAQPV</sequence>
<dbReference type="InterPro" id="IPR015797">
    <property type="entry name" value="NUDIX_hydrolase-like_dom_sf"/>
</dbReference>
<dbReference type="GO" id="GO:0016787">
    <property type="term" value="F:hydrolase activity"/>
    <property type="evidence" value="ECO:0007669"/>
    <property type="project" value="UniProtKB-KW"/>
</dbReference>
<reference evidence="4" key="1">
    <citation type="submission" date="2016-01" db="EMBL/GenBank/DDBJ databases">
        <authorList>
            <person name="Mcilroy J.S."/>
            <person name="Karst M S."/>
            <person name="Albertsen M."/>
        </authorList>
    </citation>
    <scope>NUCLEOTIDE SEQUENCE</scope>
    <source>
        <strain evidence="4">Cfx-K</strain>
    </source>
</reference>
<keyword evidence="2 4" id="KW-0378">Hydrolase</keyword>
<dbReference type="PROSITE" id="PS00893">
    <property type="entry name" value="NUDIX_BOX"/>
    <property type="match status" value="1"/>
</dbReference>
<dbReference type="SUPFAM" id="SSF55811">
    <property type="entry name" value="Nudix"/>
    <property type="match status" value="1"/>
</dbReference>
<evidence type="ECO:0000256" key="1">
    <source>
        <dbReference type="ARBA" id="ARBA00001946"/>
    </source>
</evidence>
<evidence type="ECO:0000259" key="3">
    <source>
        <dbReference type="PROSITE" id="PS51462"/>
    </source>
</evidence>
<keyword evidence="5" id="KW-1185">Reference proteome</keyword>
<comment type="cofactor">
    <cofactor evidence="1">
        <name>Mg(2+)</name>
        <dbReference type="ChEBI" id="CHEBI:18420"/>
    </cofactor>
</comment>
<dbReference type="PANTHER" id="PTHR43046">
    <property type="entry name" value="GDP-MANNOSE MANNOSYL HYDROLASE"/>
    <property type="match status" value="1"/>
</dbReference>
<dbReference type="Gene3D" id="3.90.79.10">
    <property type="entry name" value="Nucleoside Triphosphate Pyrophosphohydrolase"/>
    <property type="match status" value="1"/>
</dbReference>
<evidence type="ECO:0000313" key="4">
    <source>
        <dbReference type="EMBL" id="CUS04743.2"/>
    </source>
</evidence>
<dbReference type="Proteomes" id="UP000215027">
    <property type="component" value="Chromosome I"/>
</dbReference>
<dbReference type="CDD" id="cd02883">
    <property type="entry name" value="NUDIX_Hydrolase"/>
    <property type="match status" value="1"/>
</dbReference>
<dbReference type="EMBL" id="LN890655">
    <property type="protein sequence ID" value="CUS04743.2"/>
    <property type="molecule type" value="Genomic_DNA"/>
</dbReference>
<organism evidence="4 5">
    <name type="scientific">Candidatus Promineifilum breve</name>
    <dbReference type="NCBI Taxonomy" id="1806508"/>
    <lineage>
        <taxon>Bacteria</taxon>
        <taxon>Bacillati</taxon>
        <taxon>Chloroflexota</taxon>
        <taxon>Ardenticatenia</taxon>
        <taxon>Candidatus Promineifilales</taxon>
        <taxon>Candidatus Promineifilaceae</taxon>
        <taxon>Candidatus Promineifilum</taxon>
    </lineage>
</organism>
<dbReference type="InterPro" id="IPR000086">
    <property type="entry name" value="NUDIX_hydrolase_dom"/>
</dbReference>
<evidence type="ECO:0000256" key="2">
    <source>
        <dbReference type="ARBA" id="ARBA00022801"/>
    </source>
</evidence>
<dbReference type="AlphaFoldDB" id="A0A170PIB5"/>
<dbReference type="InterPro" id="IPR020084">
    <property type="entry name" value="NUDIX_hydrolase_CS"/>
</dbReference>
<dbReference type="PROSITE" id="PS51462">
    <property type="entry name" value="NUDIX"/>
    <property type="match status" value="1"/>
</dbReference>
<accession>A0A170PIB5</accession>
<dbReference type="KEGG" id="pbf:CFX0092_A2865"/>
<protein>
    <submittedName>
        <fullName evidence="4">NUDIX hydrolase</fullName>
    </submittedName>
</protein>
<gene>
    <name evidence="4" type="ORF">CFX0092_A2865</name>
</gene>
<evidence type="ECO:0000313" key="5">
    <source>
        <dbReference type="Proteomes" id="UP000215027"/>
    </source>
</evidence>
<dbReference type="Pfam" id="PF00293">
    <property type="entry name" value="NUDIX"/>
    <property type="match status" value="1"/>
</dbReference>
<proteinExistence type="predicted"/>
<feature type="domain" description="Nudix hydrolase" evidence="3">
    <location>
        <begin position="46"/>
        <end position="169"/>
    </location>
</feature>